<evidence type="ECO:0000313" key="5">
    <source>
        <dbReference type="EMBL" id="VFK11532.1"/>
    </source>
</evidence>
<evidence type="ECO:0000313" key="3">
    <source>
        <dbReference type="EMBL" id="VFJ57474.1"/>
    </source>
</evidence>
<dbReference type="EMBL" id="CAADFA010000200">
    <property type="protein sequence ID" value="VFJ57474.1"/>
    <property type="molecule type" value="Genomic_DNA"/>
</dbReference>
<dbReference type="InterPro" id="IPR002477">
    <property type="entry name" value="Peptidoglycan-bd-like"/>
</dbReference>
<dbReference type="InterPro" id="IPR008565">
    <property type="entry name" value="TtsA-like_GH18_dom"/>
</dbReference>
<accession>A0A450STT2</accession>
<dbReference type="AlphaFoldDB" id="A0A450STT2"/>
<name>A0A450STT2_9GAMM</name>
<dbReference type="SUPFAM" id="SSF53955">
    <property type="entry name" value="Lysozyme-like"/>
    <property type="match status" value="1"/>
</dbReference>
<dbReference type="InterPro" id="IPR036365">
    <property type="entry name" value="PGBD-like_sf"/>
</dbReference>
<dbReference type="CDD" id="cd13926">
    <property type="entry name" value="N-acetylmuramidase_GH108"/>
    <property type="match status" value="1"/>
</dbReference>
<dbReference type="InterPro" id="IPR023346">
    <property type="entry name" value="Lysozyme-like_dom_sf"/>
</dbReference>
<organism evidence="3">
    <name type="scientific">Candidatus Kentrum sp. FM</name>
    <dbReference type="NCBI Taxonomy" id="2126340"/>
    <lineage>
        <taxon>Bacteria</taxon>
        <taxon>Pseudomonadati</taxon>
        <taxon>Pseudomonadota</taxon>
        <taxon>Gammaproteobacteria</taxon>
        <taxon>Candidatus Kentrum</taxon>
    </lineage>
</organism>
<proteinExistence type="predicted"/>
<evidence type="ECO:0000259" key="1">
    <source>
        <dbReference type="Pfam" id="PF01471"/>
    </source>
</evidence>
<dbReference type="Pfam" id="PF05838">
    <property type="entry name" value="Glyco_hydro_108"/>
    <property type="match status" value="1"/>
</dbReference>
<feature type="domain" description="TtsA-like Glycoside hydrolase family 108" evidence="2">
    <location>
        <begin position="11"/>
        <end position="93"/>
    </location>
</feature>
<evidence type="ECO:0000259" key="2">
    <source>
        <dbReference type="Pfam" id="PF05838"/>
    </source>
</evidence>
<feature type="domain" description="Peptidoglycan binding-like" evidence="1">
    <location>
        <begin position="206"/>
        <end position="245"/>
    </location>
</feature>
<gene>
    <name evidence="4" type="ORF">BECKFM1743A_GA0114220_101985</name>
    <name evidence="5" type="ORF">BECKFM1743B_GA0114221_101892</name>
    <name evidence="3" type="ORF">BECKFM1743C_GA0114222_102005</name>
</gene>
<evidence type="ECO:0000313" key="4">
    <source>
        <dbReference type="EMBL" id="VFJ57711.1"/>
    </source>
</evidence>
<dbReference type="EMBL" id="CAADFL010000189">
    <property type="protein sequence ID" value="VFK11532.1"/>
    <property type="molecule type" value="Genomic_DNA"/>
</dbReference>
<dbReference type="InterPro" id="IPR036366">
    <property type="entry name" value="PGBDSf"/>
</dbReference>
<protein>
    <submittedName>
        <fullName evidence="3">Lysozyme family protein</fullName>
    </submittedName>
</protein>
<dbReference type="Gene3D" id="1.10.101.10">
    <property type="entry name" value="PGBD-like superfamily/PGBD"/>
    <property type="match status" value="1"/>
</dbReference>
<dbReference type="EMBL" id="CAADEZ010000198">
    <property type="protein sequence ID" value="VFJ57711.1"/>
    <property type="molecule type" value="Genomic_DNA"/>
</dbReference>
<sequence length="248" mass="27067">MKENFKNALGHVLIDEGGYVDNPKDPGGATNKGITLAVFQRLYGASMGKKELRNITDEQVHHIYKTCYWDKCHCDDLPSGIDYVVFDQAVNSGCGHAVRWLHDAIGVPAHGNIESQTLDALGRCSPAQVVAGMCEERLGFLKRVRNGELWKTFGKGWQHRVDHVRAYGLALAAEAEPSHVEPKSVTEDTVRRGSRGNSVRKLQEALDVDADGIFGAGTEAALRAFQAEKGLDVDGIAGRNTWQALGLD</sequence>
<dbReference type="Gene3D" id="1.20.141.10">
    <property type="entry name" value="Chitosanase, subunit A, domain 1"/>
    <property type="match status" value="1"/>
</dbReference>
<reference evidence="3" key="1">
    <citation type="submission" date="2019-02" db="EMBL/GenBank/DDBJ databases">
        <authorList>
            <person name="Gruber-Vodicka R. H."/>
            <person name="Seah K. B. B."/>
        </authorList>
    </citation>
    <scope>NUCLEOTIDE SEQUENCE</scope>
    <source>
        <strain evidence="4">BECK_BZ163</strain>
        <strain evidence="5">BECK_BZ164</strain>
        <strain evidence="3">BECK_BZ165</strain>
    </source>
</reference>
<dbReference type="SUPFAM" id="SSF47090">
    <property type="entry name" value="PGBD-like"/>
    <property type="match status" value="1"/>
</dbReference>
<dbReference type="Pfam" id="PF01471">
    <property type="entry name" value="PG_binding_1"/>
    <property type="match status" value="1"/>
</dbReference>